<feature type="signal peptide" evidence="1">
    <location>
        <begin position="1"/>
        <end position="24"/>
    </location>
</feature>
<evidence type="ECO:0000313" key="3">
    <source>
        <dbReference type="Proteomes" id="UP000008068"/>
    </source>
</evidence>
<protein>
    <submittedName>
        <fullName evidence="2">Uncharacterized protein</fullName>
    </submittedName>
</protein>
<dbReference type="InterPro" id="IPR008588">
    <property type="entry name" value="DUF870_CAE_spp"/>
</dbReference>
<dbReference type="HOGENOM" id="CLU_1697056_0_0_1"/>
<name>G0P0Y2_CAEBE</name>
<dbReference type="PANTHER" id="PTHR21479:SF22">
    <property type="entry name" value="PROTEIN CBG07241"/>
    <property type="match status" value="1"/>
</dbReference>
<dbReference type="EMBL" id="GL380005">
    <property type="protein sequence ID" value="EGT41914.1"/>
    <property type="molecule type" value="Genomic_DNA"/>
</dbReference>
<dbReference type="eggNOG" id="ENOG502TJ2G">
    <property type="taxonomic scope" value="Eukaryota"/>
</dbReference>
<dbReference type="OMA" id="PTHFRIS"/>
<gene>
    <name evidence="2" type="ORF">CAEBREN_03226</name>
</gene>
<keyword evidence="3" id="KW-1185">Reference proteome</keyword>
<evidence type="ECO:0000256" key="1">
    <source>
        <dbReference type="SAM" id="SignalP"/>
    </source>
</evidence>
<dbReference type="InParanoid" id="G0P0Y2"/>
<dbReference type="PANTHER" id="PTHR21479">
    <property type="match status" value="1"/>
</dbReference>
<feature type="chain" id="PRO_5003406618" evidence="1">
    <location>
        <begin position="25"/>
        <end position="155"/>
    </location>
</feature>
<dbReference type="AlphaFoldDB" id="G0P0Y2"/>
<accession>G0P0Y2</accession>
<dbReference type="Proteomes" id="UP000008068">
    <property type="component" value="Unassembled WGS sequence"/>
</dbReference>
<organism evidence="3">
    <name type="scientific">Caenorhabditis brenneri</name>
    <name type="common">Nematode worm</name>
    <dbReference type="NCBI Taxonomy" id="135651"/>
    <lineage>
        <taxon>Eukaryota</taxon>
        <taxon>Metazoa</taxon>
        <taxon>Ecdysozoa</taxon>
        <taxon>Nematoda</taxon>
        <taxon>Chromadorea</taxon>
        <taxon>Rhabditida</taxon>
        <taxon>Rhabditina</taxon>
        <taxon>Rhabditomorpha</taxon>
        <taxon>Rhabditoidea</taxon>
        <taxon>Rhabditidae</taxon>
        <taxon>Peloderinae</taxon>
        <taxon>Caenorhabditis</taxon>
    </lineage>
</organism>
<evidence type="ECO:0000313" key="2">
    <source>
        <dbReference type="EMBL" id="EGT41914.1"/>
    </source>
</evidence>
<proteinExistence type="predicted"/>
<sequence length="155" mass="17890">MATQSVYTLLIILIQLLCLKEAAIFETYHTDIHISGWVECPIEIHKPWCFNVWFQEVDPIKNDLVGYFGTKCITSSRRDFEIRGKQAGDGIGDHFYEFRIVIRHNCTTNGGYRRLHMDFVEPVNSTKVHRLNLNLTALSTANTSTRVNDLNEMQI</sequence>
<reference evidence="3" key="1">
    <citation type="submission" date="2011-07" db="EMBL/GenBank/DDBJ databases">
        <authorList>
            <consortium name="Caenorhabditis brenneri Sequencing and Analysis Consortium"/>
            <person name="Wilson R.K."/>
        </authorList>
    </citation>
    <scope>NUCLEOTIDE SEQUENCE [LARGE SCALE GENOMIC DNA]</scope>
    <source>
        <strain evidence="3">PB2801</strain>
    </source>
</reference>
<dbReference type="Pfam" id="PF05912">
    <property type="entry name" value="DUF870"/>
    <property type="match status" value="1"/>
</dbReference>
<keyword evidence="1" id="KW-0732">Signal</keyword>